<dbReference type="EMBL" id="ADVG01000004">
    <property type="protein sequence ID" value="EFH81544.1"/>
    <property type="molecule type" value="Genomic_DNA"/>
</dbReference>
<feature type="transmembrane region" description="Helical" evidence="5">
    <location>
        <begin position="157"/>
        <end position="176"/>
    </location>
</feature>
<evidence type="ECO:0000259" key="6">
    <source>
        <dbReference type="PROSITE" id="PS50887"/>
    </source>
</evidence>
<feature type="transmembrane region" description="Helical" evidence="5">
    <location>
        <begin position="181"/>
        <end position="202"/>
    </location>
</feature>
<dbReference type="SMART" id="SM00267">
    <property type="entry name" value="GGDEF"/>
    <property type="match status" value="1"/>
</dbReference>
<reference evidence="7 8" key="1">
    <citation type="journal article" date="2011" name="Stand. Genomic Sci.">
        <title>Non-contiguous finished genome sequence and contextual data of the filamentous soil bacterium Ktedonobacter racemifer type strain (SOSP1-21).</title>
        <authorList>
            <person name="Chang Y.J."/>
            <person name="Land M."/>
            <person name="Hauser L."/>
            <person name="Chertkov O."/>
            <person name="Del Rio T.G."/>
            <person name="Nolan M."/>
            <person name="Copeland A."/>
            <person name="Tice H."/>
            <person name="Cheng J.F."/>
            <person name="Lucas S."/>
            <person name="Han C."/>
            <person name="Goodwin L."/>
            <person name="Pitluck S."/>
            <person name="Ivanova N."/>
            <person name="Ovchinikova G."/>
            <person name="Pati A."/>
            <person name="Chen A."/>
            <person name="Palaniappan K."/>
            <person name="Mavromatis K."/>
            <person name="Liolios K."/>
            <person name="Brettin T."/>
            <person name="Fiebig A."/>
            <person name="Rohde M."/>
            <person name="Abt B."/>
            <person name="Goker M."/>
            <person name="Detter J.C."/>
            <person name="Woyke T."/>
            <person name="Bristow J."/>
            <person name="Eisen J.A."/>
            <person name="Markowitz V."/>
            <person name="Hugenholtz P."/>
            <person name="Kyrpides N.C."/>
            <person name="Klenk H.P."/>
            <person name="Lapidus A."/>
        </authorList>
    </citation>
    <scope>NUCLEOTIDE SEQUENCE [LARGE SCALE GENOMIC DNA]</scope>
    <source>
        <strain evidence="8">DSM 44963</strain>
    </source>
</reference>
<feature type="transmembrane region" description="Helical" evidence="5">
    <location>
        <begin position="105"/>
        <end position="125"/>
    </location>
</feature>
<dbReference type="AlphaFoldDB" id="D6U4W4"/>
<dbReference type="CDD" id="cd01949">
    <property type="entry name" value="GGDEF"/>
    <property type="match status" value="1"/>
</dbReference>
<feature type="domain" description="GGDEF" evidence="6">
    <location>
        <begin position="577"/>
        <end position="713"/>
    </location>
</feature>
<protein>
    <submittedName>
        <fullName evidence="7">Diguanylate cyclase</fullName>
    </submittedName>
</protein>
<dbReference type="FunFam" id="3.30.70.270:FF:000001">
    <property type="entry name" value="Diguanylate cyclase domain protein"/>
    <property type="match status" value="1"/>
</dbReference>
<dbReference type="PANTHER" id="PTHR45138">
    <property type="entry name" value="REGULATORY COMPONENTS OF SENSORY TRANSDUCTION SYSTEM"/>
    <property type="match status" value="1"/>
</dbReference>
<dbReference type="GO" id="GO:0052621">
    <property type="term" value="F:diguanylate cyclase activity"/>
    <property type="evidence" value="ECO:0007669"/>
    <property type="project" value="TreeGrafter"/>
</dbReference>
<keyword evidence="2 5" id="KW-0812">Transmembrane</keyword>
<dbReference type="InterPro" id="IPR029787">
    <property type="entry name" value="Nucleotide_cyclase"/>
</dbReference>
<dbReference type="GO" id="GO:0022857">
    <property type="term" value="F:transmembrane transporter activity"/>
    <property type="evidence" value="ECO:0007669"/>
    <property type="project" value="InterPro"/>
</dbReference>
<keyword evidence="3 5" id="KW-1133">Transmembrane helix</keyword>
<dbReference type="InParanoid" id="D6U4W4"/>
<evidence type="ECO:0000313" key="8">
    <source>
        <dbReference type="Proteomes" id="UP000004508"/>
    </source>
</evidence>
<keyword evidence="4 5" id="KW-0472">Membrane</keyword>
<evidence type="ECO:0000256" key="1">
    <source>
        <dbReference type="ARBA" id="ARBA00004141"/>
    </source>
</evidence>
<feature type="transmembrane region" description="Helical" evidence="5">
    <location>
        <begin position="264"/>
        <end position="286"/>
    </location>
</feature>
<dbReference type="SUPFAM" id="SSF55073">
    <property type="entry name" value="Nucleotide cyclase"/>
    <property type="match status" value="1"/>
</dbReference>
<organism evidence="7 8">
    <name type="scientific">Ktedonobacter racemifer DSM 44963</name>
    <dbReference type="NCBI Taxonomy" id="485913"/>
    <lineage>
        <taxon>Bacteria</taxon>
        <taxon>Bacillati</taxon>
        <taxon>Chloroflexota</taxon>
        <taxon>Ktedonobacteria</taxon>
        <taxon>Ktedonobacterales</taxon>
        <taxon>Ktedonobacteraceae</taxon>
        <taxon>Ktedonobacter</taxon>
    </lineage>
</organism>
<accession>D6U4W4</accession>
<dbReference type="Pfam" id="PF00990">
    <property type="entry name" value="GGDEF"/>
    <property type="match status" value="1"/>
</dbReference>
<feature type="transmembrane region" description="Helical" evidence="5">
    <location>
        <begin position="476"/>
        <end position="496"/>
    </location>
</feature>
<dbReference type="InterPro" id="IPR000160">
    <property type="entry name" value="GGDEF_dom"/>
</dbReference>
<dbReference type="InterPro" id="IPR043128">
    <property type="entry name" value="Rev_trsase/Diguanyl_cyclase"/>
</dbReference>
<dbReference type="OrthoDB" id="9805474at2"/>
<feature type="transmembrane region" description="Helical" evidence="5">
    <location>
        <begin position="443"/>
        <end position="464"/>
    </location>
</feature>
<dbReference type="Proteomes" id="UP000004508">
    <property type="component" value="Unassembled WGS sequence"/>
</dbReference>
<feature type="transmembrane region" description="Helical" evidence="5">
    <location>
        <begin position="72"/>
        <end position="93"/>
    </location>
</feature>
<dbReference type="NCBIfam" id="TIGR00254">
    <property type="entry name" value="GGDEF"/>
    <property type="match status" value="1"/>
</dbReference>
<dbReference type="Pfam" id="PF13520">
    <property type="entry name" value="AA_permease_2"/>
    <property type="match status" value="1"/>
</dbReference>
<dbReference type="Gene3D" id="1.20.1740.10">
    <property type="entry name" value="Amino acid/polyamine transporter I"/>
    <property type="match status" value="1"/>
</dbReference>
<sequence length="713" mass="79856">MAIPPPEQPERNSPQTAQYIFEAKIPRITATLPDIQSLPRTLGTRDLVVFLIFDIIVLSFAMLMQLAGPFALLYWLIGTCTFFLPGAVVFYWLARHLPGQGSPYVWLKSVFNPVLGFTITFSIWLTSMLYTSTSLQEAIIYFRMLKPAWLYTSSQQGLLMILMLFLATAISCLPLARLKHLLFIACLGYGALYIILGASALWRLQHGVLWLLPWNHPATQPLLWHEQPLFYSFTILAFLGLNHPLFMGSEVHEGQAGLRRASKYIWWGAAIIPFLYLLALVGAAAWTPVVSRNETQAAIELWINAFGPVVTFPATLVLGLADIFQAVIFMVLFSRLLITLAQHHRLPPAFARINAAGVPVFTMLVQAFTILVVMVIGFIFIPSLFESGNNAIEIERTTHEIMLASSFVLLLCSTSLFFTLPIILSFNRAKGKNIASAANYKRLVLTAIALLGTGATLVAIWATLTQSWVAGLSNEHWGSIILMVVFIMLILGWLCGEMPRLSVLLSDQKRVTRSEKTLREQLQEAYQQQGVLLLELEKLYREQAFAATIDPVTELPNHRAVMSYIDATLARAQAEHSSFIIMFIDLDHFKSVNDQWGHRAGDTILYEVAQRLHANLHQEDVIGRYGGEEFALICTNSDLPTTRKRARQLCTILAERPFLCSVRDNTYEISVTASIGIAAYPRHGTTRDALIEQADRAMYRAKQKGRNCICCSS</sequence>
<feature type="transmembrane region" description="Helical" evidence="5">
    <location>
        <begin position="353"/>
        <end position="381"/>
    </location>
</feature>
<feature type="transmembrane region" description="Helical" evidence="5">
    <location>
        <begin position="306"/>
        <end position="333"/>
    </location>
</feature>
<comment type="caution">
    <text evidence="7">The sequence shown here is derived from an EMBL/GenBank/DDBJ whole genome shotgun (WGS) entry which is preliminary data.</text>
</comment>
<dbReference type="PANTHER" id="PTHR45138:SF9">
    <property type="entry name" value="DIGUANYLATE CYCLASE DGCM-RELATED"/>
    <property type="match status" value="1"/>
</dbReference>
<dbReference type="Gene3D" id="3.30.70.270">
    <property type="match status" value="1"/>
</dbReference>
<dbReference type="InterPro" id="IPR050469">
    <property type="entry name" value="Diguanylate_Cyclase"/>
</dbReference>
<comment type="subcellular location">
    <subcellularLocation>
        <location evidence="1">Membrane</location>
        <topology evidence="1">Multi-pass membrane protein</topology>
    </subcellularLocation>
</comment>
<evidence type="ECO:0000313" key="7">
    <source>
        <dbReference type="EMBL" id="EFH81544.1"/>
    </source>
</evidence>
<proteinExistence type="predicted"/>
<dbReference type="STRING" id="485913.Krac_2275"/>
<feature type="transmembrane region" description="Helical" evidence="5">
    <location>
        <begin position="222"/>
        <end position="243"/>
    </location>
</feature>
<name>D6U4W4_KTERA</name>
<dbReference type="PROSITE" id="PS50887">
    <property type="entry name" value="GGDEF"/>
    <property type="match status" value="1"/>
</dbReference>
<feature type="transmembrane region" description="Helical" evidence="5">
    <location>
        <begin position="401"/>
        <end position="423"/>
    </location>
</feature>
<evidence type="ECO:0000256" key="2">
    <source>
        <dbReference type="ARBA" id="ARBA00022692"/>
    </source>
</evidence>
<dbReference type="InterPro" id="IPR002293">
    <property type="entry name" value="AA/rel_permease1"/>
</dbReference>
<evidence type="ECO:0000256" key="4">
    <source>
        <dbReference type="ARBA" id="ARBA00023136"/>
    </source>
</evidence>
<dbReference type="eggNOG" id="COG3706">
    <property type="taxonomic scope" value="Bacteria"/>
</dbReference>
<keyword evidence="8" id="KW-1185">Reference proteome</keyword>
<dbReference type="GO" id="GO:0016020">
    <property type="term" value="C:membrane"/>
    <property type="evidence" value="ECO:0007669"/>
    <property type="project" value="UniProtKB-SubCell"/>
</dbReference>
<feature type="transmembrane region" description="Helical" evidence="5">
    <location>
        <begin position="47"/>
        <end position="66"/>
    </location>
</feature>
<gene>
    <name evidence="7" type="ORF">Krac_2275</name>
</gene>
<dbReference type="RefSeq" id="WP_007918993.1">
    <property type="nucleotide sequence ID" value="NZ_ADVG01000004.1"/>
</dbReference>
<evidence type="ECO:0000256" key="3">
    <source>
        <dbReference type="ARBA" id="ARBA00022989"/>
    </source>
</evidence>
<evidence type="ECO:0000256" key="5">
    <source>
        <dbReference type="SAM" id="Phobius"/>
    </source>
</evidence>